<dbReference type="AlphaFoldDB" id="A0A914Z4H2"/>
<organism evidence="2 3">
    <name type="scientific">Panagrolaimus superbus</name>
    <dbReference type="NCBI Taxonomy" id="310955"/>
    <lineage>
        <taxon>Eukaryota</taxon>
        <taxon>Metazoa</taxon>
        <taxon>Ecdysozoa</taxon>
        <taxon>Nematoda</taxon>
        <taxon>Chromadorea</taxon>
        <taxon>Rhabditida</taxon>
        <taxon>Tylenchina</taxon>
        <taxon>Panagrolaimomorpha</taxon>
        <taxon>Panagrolaimoidea</taxon>
        <taxon>Panagrolaimidae</taxon>
        <taxon>Panagrolaimus</taxon>
    </lineage>
</organism>
<dbReference type="WBParaSite" id="PSU_v2.g6791.t1">
    <property type="protein sequence ID" value="PSU_v2.g6791.t1"/>
    <property type="gene ID" value="PSU_v2.g6791"/>
</dbReference>
<feature type="compositionally biased region" description="Polar residues" evidence="1">
    <location>
        <begin position="1"/>
        <end position="10"/>
    </location>
</feature>
<evidence type="ECO:0000313" key="3">
    <source>
        <dbReference type="WBParaSite" id="PSU_v2.g6791.t1"/>
    </source>
</evidence>
<sequence>MGNKQSYNVTDANANANSSNDDKVESEVAYTFDSAAKGITMKKSDNDDKYIQQEILYRIDPLPDMPFIPVATTTTEVQEREIN</sequence>
<proteinExistence type="predicted"/>
<dbReference type="Proteomes" id="UP000887577">
    <property type="component" value="Unplaced"/>
</dbReference>
<keyword evidence="2" id="KW-1185">Reference proteome</keyword>
<reference evidence="3" key="1">
    <citation type="submission" date="2022-11" db="UniProtKB">
        <authorList>
            <consortium name="WormBaseParasite"/>
        </authorList>
    </citation>
    <scope>IDENTIFICATION</scope>
</reference>
<protein>
    <submittedName>
        <fullName evidence="3">Uncharacterized protein</fullName>
    </submittedName>
</protein>
<name>A0A914Z4H2_9BILA</name>
<accession>A0A914Z4H2</accession>
<feature type="region of interest" description="Disordered" evidence="1">
    <location>
        <begin position="1"/>
        <end position="25"/>
    </location>
</feature>
<evidence type="ECO:0000256" key="1">
    <source>
        <dbReference type="SAM" id="MobiDB-lite"/>
    </source>
</evidence>
<evidence type="ECO:0000313" key="2">
    <source>
        <dbReference type="Proteomes" id="UP000887577"/>
    </source>
</evidence>